<sequence>MLVALVAVPLFWKEPGSTDVTADTPRYDVSKYGGTVWRSRRKVARLVLRWRQLLFLQPWKLGPYIEHSVDVSLVHGVVSVAAADVAAAAAAAAAEVVAVVVVVLDTGIGTAVPAPVAAAGPVAGIVTADAGHVQKVGGISDDHCY</sequence>
<proteinExistence type="predicted"/>
<reference evidence="1" key="1">
    <citation type="journal article" date="2021" name="Open Biol.">
        <title>Shared evolutionary footprints suggest mitochondrial oxidative damage underlies multiple complex I losses in fungi.</title>
        <authorList>
            <person name="Schikora-Tamarit M.A."/>
            <person name="Marcet-Houben M."/>
            <person name="Nosek J."/>
            <person name="Gabaldon T."/>
        </authorList>
    </citation>
    <scope>NUCLEOTIDE SEQUENCE</scope>
    <source>
        <strain evidence="1">CBS2887</strain>
    </source>
</reference>
<keyword evidence="2" id="KW-1185">Reference proteome</keyword>
<dbReference type="Proteomes" id="UP000774326">
    <property type="component" value="Unassembled WGS sequence"/>
</dbReference>
<organism evidence="1 2">
    <name type="scientific">Wickerhamomyces pijperi</name>
    <name type="common">Yeast</name>
    <name type="synonym">Pichia pijperi</name>
    <dbReference type="NCBI Taxonomy" id="599730"/>
    <lineage>
        <taxon>Eukaryota</taxon>
        <taxon>Fungi</taxon>
        <taxon>Dikarya</taxon>
        <taxon>Ascomycota</taxon>
        <taxon>Saccharomycotina</taxon>
        <taxon>Saccharomycetes</taxon>
        <taxon>Phaffomycetales</taxon>
        <taxon>Wickerhamomycetaceae</taxon>
        <taxon>Wickerhamomyces</taxon>
    </lineage>
</organism>
<comment type="caution">
    <text evidence="1">The sequence shown here is derived from an EMBL/GenBank/DDBJ whole genome shotgun (WGS) entry which is preliminary data.</text>
</comment>
<evidence type="ECO:0000313" key="2">
    <source>
        <dbReference type="Proteomes" id="UP000774326"/>
    </source>
</evidence>
<protein>
    <submittedName>
        <fullName evidence="1">Uncharacterized protein</fullName>
    </submittedName>
</protein>
<dbReference type="EMBL" id="JAEUBG010003400">
    <property type="protein sequence ID" value="KAH3682821.1"/>
    <property type="molecule type" value="Genomic_DNA"/>
</dbReference>
<evidence type="ECO:0000313" key="1">
    <source>
        <dbReference type="EMBL" id="KAH3682821.1"/>
    </source>
</evidence>
<accession>A0A9P8TLL7</accession>
<gene>
    <name evidence="1" type="ORF">WICPIJ_006214</name>
</gene>
<dbReference type="AlphaFoldDB" id="A0A9P8TLL7"/>
<name>A0A9P8TLL7_WICPI</name>
<reference evidence="1" key="2">
    <citation type="submission" date="2021-01" db="EMBL/GenBank/DDBJ databases">
        <authorList>
            <person name="Schikora-Tamarit M.A."/>
        </authorList>
    </citation>
    <scope>NUCLEOTIDE SEQUENCE</scope>
    <source>
        <strain evidence="1">CBS2887</strain>
    </source>
</reference>